<protein>
    <submittedName>
        <fullName evidence="2">Uncharacterized protein</fullName>
    </submittedName>
</protein>
<dbReference type="EMBL" id="RBKT01000001">
    <property type="protein sequence ID" value="RKR88264.1"/>
    <property type="molecule type" value="Genomic_DNA"/>
</dbReference>
<dbReference type="AlphaFoldDB" id="A0A495JIQ2"/>
<keyword evidence="1" id="KW-1133">Transmembrane helix</keyword>
<organism evidence="2 3">
    <name type="scientific">Micromonospora pisi</name>
    <dbReference type="NCBI Taxonomy" id="589240"/>
    <lineage>
        <taxon>Bacteria</taxon>
        <taxon>Bacillati</taxon>
        <taxon>Actinomycetota</taxon>
        <taxon>Actinomycetes</taxon>
        <taxon>Micromonosporales</taxon>
        <taxon>Micromonosporaceae</taxon>
        <taxon>Micromonospora</taxon>
    </lineage>
</organism>
<dbReference type="Proteomes" id="UP000277671">
    <property type="component" value="Unassembled WGS sequence"/>
</dbReference>
<evidence type="ECO:0000256" key="1">
    <source>
        <dbReference type="SAM" id="Phobius"/>
    </source>
</evidence>
<reference evidence="2 3" key="1">
    <citation type="submission" date="2018-10" db="EMBL/GenBank/DDBJ databases">
        <title>Sequencing the genomes of 1000 actinobacteria strains.</title>
        <authorList>
            <person name="Klenk H.-P."/>
        </authorList>
    </citation>
    <scope>NUCLEOTIDE SEQUENCE [LARGE SCALE GENOMIC DNA]</scope>
    <source>
        <strain evidence="2 3">DSM 45175</strain>
    </source>
</reference>
<feature type="transmembrane region" description="Helical" evidence="1">
    <location>
        <begin position="54"/>
        <end position="75"/>
    </location>
</feature>
<sequence>MASLGKWWARLGAVVSMATLAVLVPVSAWASSGTGQIVLEATRVRRRGGAGFGVFGLVCCAVAVAAIVVLLVVLLRRRSGRR</sequence>
<keyword evidence="3" id="KW-1185">Reference proteome</keyword>
<keyword evidence="1" id="KW-0812">Transmembrane</keyword>
<gene>
    <name evidence="2" type="ORF">BDK92_2572</name>
</gene>
<dbReference type="RefSeq" id="WP_121156896.1">
    <property type="nucleotide sequence ID" value="NZ_RBKT01000001.1"/>
</dbReference>
<keyword evidence="1" id="KW-0472">Membrane</keyword>
<dbReference type="OrthoDB" id="3298851at2"/>
<evidence type="ECO:0000313" key="3">
    <source>
        <dbReference type="Proteomes" id="UP000277671"/>
    </source>
</evidence>
<accession>A0A495JIQ2</accession>
<comment type="caution">
    <text evidence="2">The sequence shown here is derived from an EMBL/GenBank/DDBJ whole genome shotgun (WGS) entry which is preliminary data.</text>
</comment>
<evidence type="ECO:0000313" key="2">
    <source>
        <dbReference type="EMBL" id="RKR88264.1"/>
    </source>
</evidence>
<name>A0A495JIQ2_9ACTN</name>
<proteinExistence type="predicted"/>